<keyword evidence="2" id="KW-1185">Reference proteome</keyword>
<evidence type="ECO:0000313" key="1">
    <source>
        <dbReference type="EMBL" id="KAJ8665672.1"/>
    </source>
</evidence>
<sequence>MGGGYNIMLLCCYSSVCASTQLIHDEIESTLCSVMFLTYLVITDTPGDGDPLPFSDNVGKLYVHVEIRLSSFNNWPIPMSQTKEQLAATGFFYTGSGDSTTCYHCGLSLNNWEPVDNPWNQHVKWFPGCLFLNLSKERAFIDDFSDALSPSSSTRIERIEPHHQETQKLHPSSPGGQWKAEPSTTNKQDH</sequence>
<protein>
    <submittedName>
        <fullName evidence="1">Uncharacterized protein</fullName>
    </submittedName>
</protein>
<comment type="caution">
    <text evidence="1">The sequence shown here is derived from an EMBL/GenBank/DDBJ whole genome shotgun (WGS) entry which is preliminary data.</text>
</comment>
<reference evidence="1" key="1">
    <citation type="submission" date="2023-04" db="EMBL/GenBank/DDBJ databases">
        <title>A chromosome-level genome assembly of the parasitoid wasp Eretmocerus hayati.</title>
        <authorList>
            <person name="Zhong Y."/>
            <person name="Liu S."/>
            <person name="Liu Y."/>
        </authorList>
    </citation>
    <scope>NUCLEOTIDE SEQUENCE</scope>
    <source>
        <strain evidence="1">ZJU_SS_LIU_2023</strain>
    </source>
</reference>
<name>A0ACC2N3E4_9HYME</name>
<organism evidence="1 2">
    <name type="scientific">Eretmocerus hayati</name>
    <dbReference type="NCBI Taxonomy" id="131215"/>
    <lineage>
        <taxon>Eukaryota</taxon>
        <taxon>Metazoa</taxon>
        <taxon>Ecdysozoa</taxon>
        <taxon>Arthropoda</taxon>
        <taxon>Hexapoda</taxon>
        <taxon>Insecta</taxon>
        <taxon>Pterygota</taxon>
        <taxon>Neoptera</taxon>
        <taxon>Endopterygota</taxon>
        <taxon>Hymenoptera</taxon>
        <taxon>Apocrita</taxon>
        <taxon>Proctotrupomorpha</taxon>
        <taxon>Chalcidoidea</taxon>
        <taxon>Aphelinidae</taxon>
        <taxon>Aphelininae</taxon>
        <taxon>Eretmocerus</taxon>
    </lineage>
</organism>
<dbReference type="EMBL" id="CM056744">
    <property type="protein sequence ID" value="KAJ8665672.1"/>
    <property type="molecule type" value="Genomic_DNA"/>
</dbReference>
<accession>A0ACC2N3E4</accession>
<evidence type="ECO:0000313" key="2">
    <source>
        <dbReference type="Proteomes" id="UP001239111"/>
    </source>
</evidence>
<proteinExistence type="predicted"/>
<gene>
    <name evidence="1" type="ORF">QAD02_007334</name>
</gene>
<dbReference type="Proteomes" id="UP001239111">
    <property type="component" value="Chromosome 4"/>
</dbReference>